<dbReference type="PRINTS" id="PR01415">
    <property type="entry name" value="ANKYRIN"/>
</dbReference>
<keyword evidence="1" id="KW-0677">Repeat</keyword>
<keyword evidence="2" id="KW-0040">ANK repeat</keyword>
<reference evidence="3" key="1">
    <citation type="submission" date="2018-05" db="EMBL/GenBank/DDBJ databases">
        <authorList>
            <person name="Lanie J.A."/>
            <person name="Ng W.-L."/>
            <person name="Kazmierczak K.M."/>
            <person name="Andrzejewski T.M."/>
            <person name="Davidsen T.M."/>
            <person name="Wayne K.J."/>
            <person name="Tettelin H."/>
            <person name="Glass J.I."/>
            <person name="Rusch D."/>
            <person name="Podicherti R."/>
            <person name="Tsui H.-C.T."/>
            <person name="Winkler M.E."/>
        </authorList>
    </citation>
    <scope>NUCLEOTIDE SEQUENCE</scope>
</reference>
<gene>
    <name evidence="3" type="ORF">METZ01_LOCUS427602</name>
</gene>
<evidence type="ECO:0000313" key="3">
    <source>
        <dbReference type="EMBL" id="SVD74748.1"/>
    </source>
</evidence>
<dbReference type="EMBL" id="UINC01170617">
    <property type="protein sequence ID" value="SVD74748.1"/>
    <property type="molecule type" value="Genomic_DNA"/>
</dbReference>
<evidence type="ECO:0000256" key="1">
    <source>
        <dbReference type="ARBA" id="ARBA00022737"/>
    </source>
</evidence>
<feature type="non-terminal residue" evidence="3">
    <location>
        <position position="1"/>
    </location>
</feature>
<dbReference type="InterPro" id="IPR002110">
    <property type="entry name" value="Ankyrin_rpt"/>
</dbReference>
<dbReference type="AlphaFoldDB" id="A0A382XWT1"/>
<dbReference type="PANTHER" id="PTHR24171">
    <property type="entry name" value="ANKYRIN REPEAT DOMAIN-CONTAINING PROTEIN 39-RELATED"/>
    <property type="match status" value="1"/>
</dbReference>
<dbReference type="SUPFAM" id="SSF48403">
    <property type="entry name" value="Ankyrin repeat"/>
    <property type="match status" value="1"/>
</dbReference>
<dbReference type="Gene3D" id="1.25.40.20">
    <property type="entry name" value="Ankyrin repeat-containing domain"/>
    <property type="match status" value="1"/>
</dbReference>
<accession>A0A382XWT1</accession>
<protein>
    <submittedName>
        <fullName evidence="3">Uncharacterized protein</fullName>
    </submittedName>
</protein>
<dbReference type="PANTHER" id="PTHR24171:SF9">
    <property type="entry name" value="ANKYRIN REPEAT DOMAIN-CONTAINING PROTEIN 39"/>
    <property type="match status" value="1"/>
</dbReference>
<organism evidence="3">
    <name type="scientific">marine metagenome</name>
    <dbReference type="NCBI Taxonomy" id="408172"/>
    <lineage>
        <taxon>unclassified sequences</taxon>
        <taxon>metagenomes</taxon>
        <taxon>ecological metagenomes</taxon>
    </lineage>
</organism>
<evidence type="ECO:0000256" key="2">
    <source>
        <dbReference type="ARBA" id="ARBA00023043"/>
    </source>
</evidence>
<dbReference type="PROSITE" id="PS50297">
    <property type="entry name" value="ANK_REP_REGION"/>
    <property type="match status" value="2"/>
</dbReference>
<dbReference type="Pfam" id="PF12796">
    <property type="entry name" value="Ank_2"/>
    <property type="match status" value="1"/>
</dbReference>
<proteinExistence type="predicted"/>
<sequence>MTTIAAVLLVGCGESQQTVPSPEAKPVEPVAEAVKSEPTTAKAPAISIHDAARDGNIEAIKQHLAAGTDANEVERKLTQQSKEYIPMSRRDSALDLALKLPSSSDKSVIVNMLRKNGGKTTKQLSNQDALTSACLSGNMMTIKKLIKAGAHINSKGRTGVTPLNIAVYSGNRKVVKFLLDNGADVNFEDKEGYAPLHNVMLKEDAELLIKNGADMRAKTNKGQTPLHTAAILRHLEI</sequence>
<feature type="non-terminal residue" evidence="3">
    <location>
        <position position="237"/>
    </location>
</feature>
<dbReference type="SMART" id="SM00248">
    <property type="entry name" value="ANK"/>
    <property type="match status" value="3"/>
</dbReference>
<dbReference type="PROSITE" id="PS50088">
    <property type="entry name" value="ANK_REPEAT"/>
    <property type="match status" value="2"/>
</dbReference>
<dbReference type="InterPro" id="IPR036770">
    <property type="entry name" value="Ankyrin_rpt-contain_sf"/>
</dbReference>
<name>A0A382XWT1_9ZZZZ</name>